<reference evidence="3 4" key="1">
    <citation type="submission" date="2018-06" db="EMBL/GenBank/DDBJ databases">
        <title>Extensive metabolic versatility and redundancy in microbially diverse, dynamic hydrothermal sediments.</title>
        <authorList>
            <person name="Dombrowski N."/>
            <person name="Teske A."/>
            <person name="Baker B.J."/>
        </authorList>
    </citation>
    <scope>NUCLEOTIDE SEQUENCE [LARGE SCALE GENOMIC DNA]</scope>
    <source>
        <strain evidence="3">B3_G15</strain>
    </source>
</reference>
<name>A0A662DM76_UNCAE</name>
<dbReference type="GO" id="GO:0016491">
    <property type="term" value="F:oxidoreductase activity"/>
    <property type="evidence" value="ECO:0007669"/>
    <property type="project" value="UniProtKB-KW"/>
</dbReference>
<dbReference type="InterPro" id="IPR043143">
    <property type="entry name" value="Mal/L-sulf/L-lact_DH-like_NADP"/>
</dbReference>
<evidence type="ECO:0000313" key="4">
    <source>
        <dbReference type="Proteomes" id="UP000280417"/>
    </source>
</evidence>
<sequence length="359" mass="39085">MDRVRVQPDKIREFYLFVLGQLNVPAGEIETVADAAIFASLRGIDSHGFIPTLTRAVKEIRAGIVKPDARIKILKENENGALIDANMSLGPVTGVKAMEIAIEKANKAAVATVVAFNCNHFGTASYYATRALDKDMIGVVFCNASPTVAPFGGREAVHGTNPMSFAIPAGKYNPLVLDISTSVVAGGKIIQALRKGEKIPEGWALDKYGNPTTDPKAALEGVRLPMGGHKGYGLGLVVDVFTAALAGSLIGKEIPPYWDLTTPYGASYFMMVINPESFAGVEKFKQKVDRLIQDCKSCAPMEGFKEVMVPGEVELTEEQKRKKEGIPVNKNQWDEMVETLRSNGIKLDSWENTLFEEKY</sequence>
<gene>
    <name evidence="3" type="ORF">DRJ04_00505</name>
</gene>
<dbReference type="SUPFAM" id="SSF89733">
    <property type="entry name" value="L-sulfolactate dehydrogenase-like"/>
    <property type="match status" value="1"/>
</dbReference>
<dbReference type="AlphaFoldDB" id="A0A662DM76"/>
<dbReference type="PANTHER" id="PTHR11091:SF0">
    <property type="entry name" value="MALATE DEHYDROGENASE"/>
    <property type="match status" value="1"/>
</dbReference>
<dbReference type="EMBL" id="QMQA01000006">
    <property type="protein sequence ID" value="RLE15381.1"/>
    <property type="molecule type" value="Genomic_DNA"/>
</dbReference>
<dbReference type="Gene3D" id="3.30.1370.60">
    <property type="entry name" value="Hypothetical oxidoreductase yiak, domain 2"/>
    <property type="match status" value="1"/>
</dbReference>
<protein>
    <submittedName>
        <fullName evidence="3">Sulfolactate dehydrogenase</fullName>
    </submittedName>
</protein>
<accession>A0A662DM76</accession>
<proteinExistence type="inferred from homology"/>
<dbReference type="PANTHER" id="PTHR11091">
    <property type="entry name" value="OXIDOREDUCTASE-RELATED"/>
    <property type="match status" value="1"/>
</dbReference>
<evidence type="ECO:0000313" key="3">
    <source>
        <dbReference type="EMBL" id="RLE15381.1"/>
    </source>
</evidence>
<evidence type="ECO:0000256" key="1">
    <source>
        <dbReference type="ARBA" id="ARBA00006056"/>
    </source>
</evidence>
<dbReference type="Gene3D" id="1.10.1530.10">
    <property type="match status" value="1"/>
</dbReference>
<dbReference type="InterPro" id="IPR003767">
    <property type="entry name" value="Malate/L-lactate_DH-like"/>
</dbReference>
<dbReference type="Pfam" id="PF02615">
    <property type="entry name" value="Ldh_2"/>
    <property type="match status" value="1"/>
</dbReference>
<evidence type="ECO:0000256" key="2">
    <source>
        <dbReference type="ARBA" id="ARBA00023002"/>
    </source>
</evidence>
<comment type="caution">
    <text evidence="3">The sequence shown here is derived from an EMBL/GenBank/DDBJ whole genome shotgun (WGS) entry which is preliminary data.</text>
</comment>
<organism evidence="3 4">
    <name type="scientific">Aerophobetes bacterium</name>
    <dbReference type="NCBI Taxonomy" id="2030807"/>
    <lineage>
        <taxon>Bacteria</taxon>
        <taxon>Candidatus Aerophobota</taxon>
    </lineage>
</organism>
<dbReference type="InterPro" id="IPR043144">
    <property type="entry name" value="Mal/L-sulf/L-lact_DH-like_ah"/>
</dbReference>
<dbReference type="Proteomes" id="UP000280417">
    <property type="component" value="Unassembled WGS sequence"/>
</dbReference>
<dbReference type="InterPro" id="IPR036111">
    <property type="entry name" value="Mal/L-sulfo/L-lacto_DH-like_sf"/>
</dbReference>
<keyword evidence="2" id="KW-0560">Oxidoreductase</keyword>
<comment type="similarity">
    <text evidence="1">Belongs to the LDH2/MDH2 oxidoreductase family.</text>
</comment>